<evidence type="ECO:0000313" key="3">
    <source>
        <dbReference type="Proteomes" id="UP000269721"/>
    </source>
</evidence>
<gene>
    <name evidence="2" type="ORF">BDK51DRAFT_46760</name>
</gene>
<feature type="region of interest" description="Disordered" evidence="1">
    <location>
        <begin position="164"/>
        <end position="196"/>
    </location>
</feature>
<feature type="compositionally biased region" description="Low complexity" evidence="1">
    <location>
        <begin position="1"/>
        <end position="12"/>
    </location>
</feature>
<evidence type="ECO:0000313" key="2">
    <source>
        <dbReference type="EMBL" id="RKO94762.1"/>
    </source>
</evidence>
<dbReference type="Proteomes" id="UP000269721">
    <property type="component" value="Unassembled WGS sequence"/>
</dbReference>
<feature type="compositionally biased region" description="Polar residues" evidence="1">
    <location>
        <begin position="68"/>
        <end position="81"/>
    </location>
</feature>
<evidence type="ECO:0000256" key="1">
    <source>
        <dbReference type="SAM" id="MobiDB-lite"/>
    </source>
</evidence>
<organism evidence="2 3">
    <name type="scientific">Blyttiomyces helicus</name>
    <dbReference type="NCBI Taxonomy" id="388810"/>
    <lineage>
        <taxon>Eukaryota</taxon>
        <taxon>Fungi</taxon>
        <taxon>Fungi incertae sedis</taxon>
        <taxon>Chytridiomycota</taxon>
        <taxon>Chytridiomycota incertae sedis</taxon>
        <taxon>Chytridiomycetes</taxon>
        <taxon>Chytridiomycetes incertae sedis</taxon>
        <taxon>Blyttiomyces</taxon>
    </lineage>
</organism>
<proteinExistence type="predicted"/>
<dbReference type="EMBL" id="KZ993824">
    <property type="protein sequence ID" value="RKO94762.1"/>
    <property type="molecule type" value="Genomic_DNA"/>
</dbReference>
<dbReference type="AlphaFoldDB" id="A0A4P9WQ94"/>
<sequence length="196" mass="21083">MTPSSSTSPQTSGHKDTPAYGSISKRVPPPPTPQKPALVRPTHRSPLTPSIATHADHHTPGPAPPISPTSGHQTTMQPVRTSARQCPALKIDYSIHQQIHLALDTHPLHVACPIPPNRSTPLSPPHPSTFGTPPPIYLDQPPCHSTTMCPAPFKVMMPEDEPHLTSVKEGNKTHHDEASSQLANQYAKGKPPLQCT</sequence>
<feature type="region of interest" description="Disordered" evidence="1">
    <location>
        <begin position="1"/>
        <end position="81"/>
    </location>
</feature>
<reference evidence="3" key="1">
    <citation type="journal article" date="2018" name="Nat. Microbiol.">
        <title>Leveraging single-cell genomics to expand the fungal tree of life.</title>
        <authorList>
            <person name="Ahrendt S.R."/>
            <person name="Quandt C.A."/>
            <person name="Ciobanu D."/>
            <person name="Clum A."/>
            <person name="Salamov A."/>
            <person name="Andreopoulos B."/>
            <person name="Cheng J.F."/>
            <person name="Woyke T."/>
            <person name="Pelin A."/>
            <person name="Henrissat B."/>
            <person name="Reynolds N.K."/>
            <person name="Benny G.L."/>
            <person name="Smith M.E."/>
            <person name="James T.Y."/>
            <person name="Grigoriev I.V."/>
        </authorList>
    </citation>
    <scope>NUCLEOTIDE SEQUENCE [LARGE SCALE GENOMIC DNA]</scope>
</reference>
<feature type="compositionally biased region" description="Basic and acidic residues" evidence="1">
    <location>
        <begin position="169"/>
        <end position="178"/>
    </location>
</feature>
<protein>
    <submittedName>
        <fullName evidence="2">Uncharacterized protein</fullName>
    </submittedName>
</protein>
<accession>A0A4P9WQ94</accession>
<name>A0A4P9WQ94_9FUNG</name>
<keyword evidence="3" id="KW-1185">Reference proteome</keyword>